<evidence type="ECO:0000256" key="8">
    <source>
        <dbReference type="ARBA" id="ARBA00023209"/>
    </source>
</evidence>
<evidence type="ECO:0000256" key="17">
    <source>
        <dbReference type="PIRSR" id="PIRSR000114-3"/>
    </source>
</evidence>
<proteinExistence type="inferred from homology"/>
<dbReference type="NCBIfam" id="NF000940">
    <property type="entry name" value="PRK00094.1-2"/>
    <property type="match status" value="1"/>
</dbReference>
<dbReference type="EMBL" id="AEWT01000017">
    <property type="protein sequence ID" value="EGC69236.1"/>
    <property type="molecule type" value="Genomic_DNA"/>
</dbReference>
<feature type="binding site" evidence="14">
    <location>
        <position position="259"/>
    </location>
    <ligand>
        <name>sn-glycerol 3-phosphate</name>
        <dbReference type="ChEBI" id="CHEBI:57597"/>
    </ligand>
</feature>
<feature type="binding site" evidence="14">
    <location>
        <position position="120"/>
    </location>
    <ligand>
        <name>sn-glycerol 3-phosphate</name>
        <dbReference type="ChEBI" id="CHEBI:57597"/>
    </ligand>
</feature>
<comment type="pathway">
    <text evidence="14">Membrane lipid metabolism; glycerophospholipid metabolism.</text>
</comment>
<sequence length="355" mass="38240">MHEFAKRIEEVSIVKQKIAVLGPGSWGTALAQVLSENGHEVTIWGNNPAQIDEINTYHTNRHYLPDLKLPENILGCKNLEEAIQGADAVLFVVPTKAIRAVAQEFTKKTTGKPVIIHASKGLEQGSHKRISEVLAEEIPADKRQEIVVLSGPSHAEEVAVHDITTITAASENESAAKYVQELFMNDYFRIYTNNDVIGVETGAALKNIIAIGAGAIAGLGFGDDAKAAIMTRGLAEISRLGVAMGANPLTFIGLSGVGDLIVTCTSVHSRNWRAGNLLGKGHSLDEVLDNMGMIVEGVSTTKAARELAEALSVEMPITETIYSVLYEGKDIKQAAKDIMLRDGKEENEFTVDQSL</sequence>
<reference evidence="21 22" key="1">
    <citation type="submission" date="2011-01" db="EMBL/GenBank/DDBJ databases">
        <authorList>
            <person name="Muzny D."/>
            <person name="Qin X."/>
            <person name="Deng J."/>
            <person name="Jiang H."/>
            <person name="Liu Y."/>
            <person name="Qu J."/>
            <person name="Song X.-Z."/>
            <person name="Zhang L."/>
            <person name="Thornton R."/>
            <person name="Coyle M."/>
            <person name="Francisco L."/>
            <person name="Jackson L."/>
            <person name="Javaid M."/>
            <person name="Korchina V."/>
            <person name="Kovar C."/>
            <person name="Mata R."/>
            <person name="Mathew T."/>
            <person name="Ngo R."/>
            <person name="Nguyen L."/>
            <person name="Nguyen N."/>
            <person name="Okwuonu G."/>
            <person name="Ongeri F."/>
            <person name="Pham C."/>
            <person name="Simmons D."/>
            <person name="Wilczek-Boney K."/>
            <person name="Hale W."/>
            <person name="Jakkamsetti A."/>
            <person name="Pham P."/>
            <person name="Ruth R."/>
            <person name="San Lucas F."/>
            <person name="Warren J."/>
            <person name="Zhang J."/>
            <person name="Zhao Z."/>
            <person name="Zhou C."/>
            <person name="Zhu D."/>
            <person name="Lee S."/>
            <person name="Bess C."/>
            <person name="Blankenburg K."/>
            <person name="Forbes L."/>
            <person name="Fu Q."/>
            <person name="Gubbala S."/>
            <person name="Hirani K."/>
            <person name="Jayaseelan J.C."/>
            <person name="Lara F."/>
            <person name="Munidasa M."/>
            <person name="Palculict T."/>
            <person name="Patil S."/>
            <person name="Pu L.-L."/>
            <person name="Saada N."/>
            <person name="Tang L."/>
            <person name="Weissenberger G."/>
            <person name="Zhu Y."/>
            <person name="Hemphill L."/>
            <person name="Shang Y."/>
            <person name="Youmans B."/>
            <person name="Ayvaz T."/>
            <person name="Ross M."/>
            <person name="Santibanez J."/>
            <person name="Aqrawi P."/>
            <person name="Gross S."/>
            <person name="Joshi V."/>
            <person name="Fowler G."/>
            <person name="Nazareth L."/>
            <person name="Reid J."/>
            <person name="Worley K."/>
            <person name="Petrosino J."/>
            <person name="Highlander S."/>
            <person name="Gibbs R."/>
        </authorList>
    </citation>
    <scope>NUCLEOTIDE SEQUENCE [LARGE SCALE GENOMIC DNA]</scope>
    <source>
        <strain evidence="21 22">ATCC 12755</strain>
    </source>
</reference>
<evidence type="ECO:0000256" key="15">
    <source>
        <dbReference type="PIRSR" id="PIRSR000114-1"/>
    </source>
</evidence>
<evidence type="ECO:0000256" key="2">
    <source>
        <dbReference type="ARBA" id="ARBA00022516"/>
    </source>
</evidence>
<dbReference type="FunFam" id="1.10.1040.10:FF:000001">
    <property type="entry name" value="Glycerol-3-phosphate dehydrogenase [NAD(P)+]"/>
    <property type="match status" value="1"/>
</dbReference>
<dbReference type="Proteomes" id="UP000004835">
    <property type="component" value="Unassembled WGS sequence"/>
</dbReference>
<evidence type="ECO:0000256" key="7">
    <source>
        <dbReference type="ARBA" id="ARBA00023098"/>
    </source>
</evidence>
<dbReference type="UniPathway" id="UPA00940"/>
<dbReference type="Pfam" id="PF07479">
    <property type="entry name" value="NAD_Gly3P_dh_C"/>
    <property type="match status" value="1"/>
</dbReference>
<comment type="catalytic activity">
    <reaction evidence="10">
        <text>sn-glycerol 3-phosphate + NADP(+) = dihydroxyacetone phosphate + NADPH + H(+)</text>
        <dbReference type="Rhea" id="RHEA:11096"/>
        <dbReference type="ChEBI" id="CHEBI:15378"/>
        <dbReference type="ChEBI" id="CHEBI:57597"/>
        <dbReference type="ChEBI" id="CHEBI:57642"/>
        <dbReference type="ChEBI" id="CHEBI:57783"/>
        <dbReference type="ChEBI" id="CHEBI:58349"/>
        <dbReference type="EC" id="1.1.1.94"/>
    </reaction>
    <physiologicalReaction direction="right-to-left" evidence="10">
        <dbReference type="Rhea" id="RHEA:11098"/>
    </physiologicalReaction>
</comment>
<dbReference type="PANTHER" id="PTHR11728">
    <property type="entry name" value="GLYCEROL-3-PHOSPHATE DEHYDROGENASE"/>
    <property type="match status" value="1"/>
</dbReference>
<dbReference type="InterPro" id="IPR006168">
    <property type="entry name" value="G3P_DH_NAD-dep"/>
</dbReference>
<dbReference type="GO" id="GO:0006650">
    <property type="term" value="P:glycerophospholipid metabolic process"/>
    <property type="evidence" value="ECO:0007669"/>
    <property type="project" value="UniProtKB-UniRule"/>
</dbReference>
<evidence type="ECO:0000256" key="3">
    <source>
        <dbReference type="ARBA" id="ARBA00022741"/>
    </source>
</evidence>
<feature type="binding site" evidence="14">
    <location>
        <position position="271"/>
    </location>
    <ligand>
        <name>sn-glycerol 3-phosphate</name>
        <dbReference type="ChEBI" id="CHEBI:57597"/>
    </ligand>
</feature>
<dbReference type="GO" id="GO:0141153">
    <property type="term" value="F:glycerol-3-phosphate dehydrogenase (NADP+) activity"/>
    <property type="evidence" value="ECO:0007669"/>
    <property type="project" value="RHEA"/>
</dbReference>
<keyword evidence="6 14" id="KW-0520">NAD</keyword>
<accession>F0EKY6</accession>
<comment type="subcellular location">
    <subcellularLocation>
        <location evidence="14">Cytoplasm</location>
    </subcellularLocation>
</comment>
<dbReference type="GO" id="GO:0051287">
    <property type="term" value="F:NAD binding"/>
    <property type="evidence" value="ECO:0007669"/>
    <property type="project" value="InterPro"/>
</dbReference>
<dbReference type="InterPro" id="IPR011128">
    <property type="entry name" value="G3P_DH_NAD-dep_N"/>
</dbReference>
<feature type="binding site" evidence="14">
    <location>
        <position position="155"/>
    </location>
    <ligand>
        <name>NADPH</name>
        <dbReference type="ChEBI" id="CHEBI:57783"/>
    </ligand>
</feature>
<gene>
    <name evidence="14 21" type="primary">gpsA</name>
    <name evidence="21" type="ORF">HMPREF9087_2078</name>
</gene>
<dbReference type="PANTHER" id="PTHR11728:SF1">
    <property type="entry name" value="GLYCEROL-3-PHOSPHATE DEHYDROGENASE [NAD(+)] 2, CHLOROPLASTIC"/>
    <property type="match status" value="1"/>
</dbReference>
<feature type="binding site" evidence="16">
    <location>
        <position position="120"/>
    </location>
    <ligand>
        <name>substrate</name>
    </ligand>
</feature>
<dbReference type="FunFam" id="3.40.50.720:FF:000019">
    <property type="entry name" value="Glycerol-3-phosphate dehydrogenase [NAD(P)+]"/>
    <property type="match status" value="1"/>
</dbReference>
<feature type="binding site" evidence="14">
    <location>
        <position position="151"/>
    </location>
    <ligand>
        <name>sn-glycerol 3-phosphate</name>
        <dbReference type="ChEBI" id="CHEBI:57597"/>
    </ligand>
</feature>
<evidence type="ECO:0000256" key="4">
    <source>
        <dbReference type="ARBA" id="ARBA00022857"/>
    </source>
</evidence>
<dbReference type="GO" id="GO:0005829">
    <property type="term" value="C:cytosol"/>
    <property type="evidence" value="ECO:0007669"/>
    <property type="project" value="TreeGrafter"/>
</dbReference>
<comment type="caution">
    <text evidence="14">Lacks conserved residue(s) required for the propagation of feature annotation.</text>
</comment>
<evidence type="ECO:0000256" key="1">
    <source>
        <dbReference type="ARBA" id="ARBA00011009"/>
    </source>
</evidence>
<dbReference type="GO" id="GO:0046168">
    <property type="term" value="P:glycerol-3-phosphate catabolic process"/>
    <property type="evidence" value="ECO:0007669"/>
    <property type="project" value="InterPro"/>
</dbReference>
<dbReference type="NCBIfam" id="NF000942">
    <property type="entry name" value="PRK00094.1-4"/>
    <property type="match status" value="1"/>
</dbReference>
<keyword evidence="14" id="KW-0963">Cytoplasm</keyword>
<feature type="binding site" evidence="14">
    <location>
        <position position="25"/>
    </location>
    <ligand>
        <name>NADPH</name>
        <dbReference type="ChEBI" id="CHEBI:57783"/>
    </ligand>
</feature>
<feature type="binding site" evidence="17">
    <location>
        <position position="155"/>
    </location>
    <ligand>
        <name>NAD(+)</name>
        <dbReference type="ChEBI" id="CHEBI:57540"/>
    </ligand>
</feature>
<comment type="caution">
    <text evidence="21">The sequence shown here is derived from an EMBL/GenBank/DDBJ whole genome shotgun (WGS) entry which is preliminary data.</text>
</comment>
<keyword evidence="2 14" id="KW-0444">Lipid biosynthesis</keyword>
<dbReference type="InterPro" id="IPR008927">
    <property type="entry name" value="6-PGluconate_DH-like_C_sf"/>
</dbReference>
<feature type="binding site" evidence="14">
    <location>
        <position position="153"/>
    </location>
    <ligand>
        <name>sn-glycerol 3-phosphate</name>
        <dbReference type="ChEBI" id="CHEBI:57597"/>
    </ligand>
</feature>
<feature type="domain" description="Glycerol-3-phosphate dehydrogenase NAD-dependent N-terminal" evidence="19">
    <location>
        <begin position="17"/>
        <end position="175"/>
    </location>
</feature>
<evidence type="ECO:0000256" key="16">
    <source>
        <dbReference type="PIRSR" id="PIRSR000114-2"/>
    </source>
</evidence>
<evidence type="ECO:0000256" key="5">
    <source>
        <dbReference type="ARBA" id="ARBA00023002"/>
    </source>
</evidence>
<organism evidence="21 22">
    <name type="scientific">Enterococcus casseliflavus ATCC 12755</name>
    <dbReference type="NCBI Taxonomy" id="888066"/>
    <lineage>
        <taxon>Bacteria</taxon>
        <taxon>Bacillati</taxon>
        <taxon>Bacillota</taxon>
        <taxon>Bacilli</taxon>
        <taxon>Lactobacillales</taxon>
        <taxon>Enterococcaceae</taxon>
        <taxon>Enterococcus</taxon>
    </lineage>
</organism>
<dbReference type="InterPro" id="IPR036291">
    <property type="entry name" value="NAD(P)-bd_dom_sf"/>
</dbReference>
<keyword evidence="3 14" id="KW-0547">Nucleotide-binding</keyword>
<feature type="binding site" evidence="17">
    <location>
        <position position="270"/>
    </location>
    <ligand>
        <name>NAD(+)</name>
        <dbReference type="ChEBI" id="CHEBI:57540"/>
    </ligand>
</feature>
<dbReference type="HOGENOM" id="CLU_033449_0_2_9"/>
<dbReference type="PROSITE" id="PS00957">
    <property type="entry name" value="NAD_G3PDH"/>
    <property type="match status" value="1"/>
</dbReference>
<keyword evidence="7 14" id="KW-0443">Lipid metabolism</keyword>
<feature type="binding site" evidence="14">
    <location>
        <position position="294"/>
    </location>
    <ligand>
        <name>NADPH</name>
        <dbReference type="ChEBI" id="CHEBI:57783"/>
    </ligand>
</feature>
<protein>
    <recommendedName>
        <fullName evidence="12 14">Glycerol-3-phosphate dehydrogenase [NAD(P)+]</fullName>
        <ecNumber evidence="11 14">1.1.1.94</ecNumber>
    </recommendedName>
    <alternativeName>
        <fullName evidence="14">NAD(P)(+)-dependent glycerol-3-phosphate dehydrogenase</fullName>
    </alternativeName>
    <alternativeName>
        <fullName evidence="13 14">NAD(P)H-dependent dihydroxyacetone-phosphate reductase</fullName>
    </alternativeName>
</protein>
<evidence type="ECO:0000256" key="10">
    <source>
        <dbReference type="ARBA" id="ARBA00052716"/>
    </source>
</evidence>
<dbReference type="GO" id="GO:0008654">
    <property type="term" value="P:phospholipid biosynthetic process"/>
    <property type="evidence" value="ECO:0007669"/>
    <property type="project" value="UniProtKB-KW"/>
</dbReference>
<feature type="binding site" evidence="14">
    <location>
        <position position="26"/>
    </location>
    <ligand>
        <name>NADPH</name>
        <dbReference type="ChEBI" id="CHEBI:57783"/>
    </ligand>
</feature>
<feature type="binding site" evidence="14">
    <location>
        <position position="63"/>
    </location>
    <ligand>
        <name>NADPH</name>
        <dbReference type="ChEBI" id="CHEBI:57783"/>
    </ligand>
</feature>
<dbReference type="EC" id="1.1.1.94" evidence="11 14"/>
<feature type="binding site" evidence="14">
    <location>
        <position position="270"/>
    </location>
    <ligand>
        <name>sn-glycerol 3-phosphate</name>
        <dbReference type="ChEBI" id="CHEBI:57597"/>
    </ligand>
</feature>
<evidence type="ECO:0000259" key="19">
    <source>
        <dbReference type="Pfam" id="PF01210"/>
    </source>
</evidence>
<keyword evidence="5 14" id="KW-0560">Oxidoreductase</keyword>
<comment type="similarity">
    <text evidence="1 14 18">Belongs to the NAD-dependent glycerol-3-phosphate dehydrogenase family.</text>
</comment>
<feature type="binding site" evidence="17">
    <location>
        <begin position="22"/>
        <end position="27"/>
    </location>
    <ligand>
        <name>NAD(+)</name>
        <dbReference type="ChEBI" id="CHEBI:57540"/>
    </ligand>
</feature>
<feature type="binding site" evidence="14">
    <location>
        <position position="269"/>
    </location>
    <ligand>
        <name>sn-glycerol 3-phosphate</name>
        <dbReference type="ChEBI" id="CHEBI:57597"/>
    </ligand>
</feature>
<evidence type="ECO:0000256" key="9">
    <source>
        <dbReference type="ARBA" id="ARBA00023264"/>
    </source>
</evidence>
<evidence type="ECO:0000259" key="20">
    <source>
        <dbReference type="Pfam" id="PF07479"/>
    </source>
</evidence>
<feature type="domain" description="Glycerol-3-phosphate dehydrogenase NAD-dependent C-terminal" evidence="20">
    <location>
        <begin position="195"/>
        <end position="335"/>
    </location>
</feature>
<keyword evidence="4 14" id="KW-0521">NADP</keyword>
<feature type="binding site" evidence="14">
    <location>
        <position position="120"/>
    </location>
    <ligand>
        <name>NADPH</name>
        <dbReference type="ChEBI" id="CHEBI:57783"/>
    </ligand>
</feature>
<evidence type="ECO:0000256" key="13">
    <source>
        <dbReference type="ARBA" id="ARBA00080511"/>
    </source>
</evidence>
<dbReference type="GO" id="GO:0141152">
    <property type="term" value="F:glycerol-3-phosphate dehydrogenase (NAD+) activity"/>
    <property type="evidence" value="ECO:0007669"/>
    <property type="project" value="RHEA"/>
</dbReference>
<dbReference type="NCBIfam" id="NF000941">
    <property type="entry name" value="PRK00094.1-3"/>
    <property type="match status" value="1"/>
</dbReference>
<name>F0EKY6_ENTCA</name>
<dbReference type="GO" id="GO:0046167">
    <property type="term" value="P:glycerol-3-phosphate biosynthetic process"/>
    <property type="evidence" value="ECO:0007669"/>
    <property type="project" value="UniProtKB-UniRule"/>
</dbReference>
<evidence type="ECO:0000313" key="21">
    <source>
        <dbReference type="EMBL" id="EGC69236.1"/>
    </source>
</evidence>
<comment type="function">
    <text evidence="14">Catalyzes the reduction of the glycolytic intermediate dihydroxyacetone phosphate (DHAP) to sn-glycerol 3-phosphate (G3P), the key precursor for phospholipid synthesis.</text>
</comment>
<dbReference type="InterPro" id="IPR013328">
    <property type="entry name" value="6PGD_dom2"/>
</dbReference>
<keyword evidence="8 14" id="KW-0594">Phospholipid biosynthesis</keyword>
<evidence type="ECO:0000256" key="12">
    <source>
        <dbReference type="ARBA" id="ARBA00069372"/>
    </source>
</evidence>
<feature type="binding site" evidence="16">
    <location>
        <begin position="270"/>
        <end position="271"/>
    </location>
    <ligand>
        <name>substrate</name>
    </ligand>
</feature>
<evidence type="ECO:0000313" key="22">
    <source>
        <dbReference type="Proteomes" id="UP000004835"/>
    </source>
</evidence>
<dbReference type="Pfam" id="PF01210">
    <property type="entry name" value="NAD_Gly3P_dh_N"/>
    <property type="match status" value="1"/>
</dbReference>
<evidence type="ECO:0000256" key="18">
    <source>
        <dbReference type="RuleBase" id="RU000437"/>
    </source>
</evidence>
<feature type="active site" description="Proton acceptor" evidence="14 15">
    <location>
        <position position="206"/>
    </location>
</feature>
<dbReference type="HAMAP" id="MF_00394">
    <property type="entry name" value="NAD_Glyc3P_dehydrog"/>
    <property type="match status" value="1"/>
</dbReference>
<dbReference type="GO" id="GO:0005975">
    <property type="term" value="P:carbohydrate metabolic process"/>
    <property type="evidence" value="ECO:0007669"/>
    <property type="project" value="InterPro"/>
</dbReference>
<feature type="binding site" evidence="14">
    <location>
        <position position="296"/>
    </location>
    <ligand>
        <name>NADPH</name>
        <dbReference type="ChEBI" id="CHEBI:57783"/>
    </ligand>
</feature>
<dbReference type="PRINTS" id="PR00077">
    <property type="entry name" value="GPDHDRGNASE"/>
</dbReference>
<evidence type="ECO:0000256" key="14">
    <source>
        <dbReference type="HAMAP-Rule" id="MF_00394"/>
    </source>
</evidence>
<dbReference type="SUPFAM" id="SSF48179">
    <property type="entry name" value="6-phosphogluconate dehydrogenase C-terminal domain-like"/>
    <property type="match status" value="1"/>
</dbReference>
<keyword evidence="9 14" id="KW-1208">Phospholipid metabolism</keyword>
<dbReference type="AlphaFoldDB" id="F0EKY6"/>
<evidence type="ECO:0000256" key="11">
    <source>
        <dbReference type="ARBA" id="ARBA00066687"/>
    </source>
</evidence>
<dbReference type="Gene3D" id="1.10.1040.10">
    <property type="entry name" value="N-(1-d-carboxylethyl)-l-norvaline Dehydrogenase, domain 2"/>
    <property type="match status" value="1"/>
</dbReference>
<dbReference type="Gene3D" id="3.40.50.720">
    <property type="entry name" value="NAD(P)-binding Rossmann-like Domain"/>
    <property type="match status" value="1"/>
</dbReference>
<comment type="catalytic activity">
    <reaction evidence="14">
        <text>sn-glycerol 3-phosphate + NAD(+) = dihydroxyacetone phosphate + NADH + H(+)</text>
        <dbReference type="Rhea" id="RHEA:11092"/>
        <dbReference type="ChEBI" id="CHEBI:15378"/>
        <dbReference type="ChEBI" id="CHEBI:57540"/>
        <dbReference type="ChEBI" id="CHEBI:57597"/>
        <dbReference type="ChEBI" id="CHEBI:57642"/>
        <dbReference type="ChEBI" id="CHEBI:57945"/>
        <dbReference type="EC" id="1.1.1.94"/>
    </reaction>
</comment>
<dbReference type="InterPro" id="IPR006109">
    <property type="entry name" value="G3P_DH_NAD-dep_C"/>
</dbReference>
<dbReference type="SUPFAM" id="SSF51735">
    <property type="entry name" value="NAD(P)-binding Rossmann-fold domains"/>
    <property type="match status" value="1"/>
</dbReference>
<feature type="binding site" evidence="14">
    <location>
        <position position="206"/>
    </location>
    <ligand>
        <name>sn-glycerol 3-phosphate</name>
        <dbReference type="ChEBI" id="CHEBI:57597"/>
    </ligand>
</feature>
<feature type="binding site" evidence="14">
    <location>
        <position position="270"/>
    </location>
    <ligand>
        <name>NADPH</name>
        <dbReference type="ChEBI" id="CHEBI:57783"/>
    </ligand>
</feature>
<dbReference type="PIRSF" id="PIRSF000114">
    <property type="entry name" value="Glycerol-3-P_dh"/>
    <property type="match status" value="1"/>
</dbReference>
<evidence type="ECO:0000256" key="6">
    <source>
        <dbReference type="ARBA" id="ARBA00023027"/>
    </source>
</evidence>